<name>A0A448XQT9_9PLAT</name>
<keyword evidence="1" id="KW-0812">Transmembrane</keyword>
<dbReference type="EMBL" id="CAAALY010275503">
    <property type="protein sequence ID" value="VEL42622.1"/>
    <property type="molecule type" value="Genomic_DNA"/>
</dbReference>
<dbReference type="Proteomes" id="UP000784294">
    <property type="component" value="Unassembled WGS sequence"/>
</dbReference>
<comment type="caution">
    <text evidence="2">The sequence shown here is derived from an EMBL/GenBank/DDBJ whole genome shotgun (WGS) entry which is preliminary data.</text>
</comment>
<gene>
    <name evidence="2" type="ORF">PXEA_LOCUS36062</name>
</gene>
<keyword evidence="1" id="KW-1133">Transmembrane helix</keyword>
<evidence type="ECO:0000313" key="3">
    <source>
        <dbReference type="Proteomes" id="UP000784294"/>
    </source>
</evidence>
<sequence length="161" mass="17864">MFLTFNCLSHIPQADPDRQLFKLTPVAGVLCSLSNRPPSLFNALLLAVLAVYAVNYGALHFAEFFMLCGQAGAESCPFLQDTAAEDAGIGSWRLSLATWPIRKQKKNSFDVVIVGLCKEDLDTPSSHPECDFIRQLADFARSRDGHFRKFSKNTQPRKLGV</sequence>
<protein>
    <submittedName>
        <fullName evidence="2">Uncharacterized protein</fullName>
    </submittedName>
</protein>
<feature type="transmembrane region" description="Helical" evidence="1">
    <location>
        <begin position="40"/>
        <end position="59"/>
    </location>
</feature>
<dbReference type="AlphaFoldDB" id="A0A448XQT9"/>
<evidence type="ECO:0000256" key="1">
    <source>
        <dbReference type="SAM" id="Phobius"/>
    </source>
</evidence>
<keyword evidence="3" id="KW-1185">Reference proteome</keyword>
<organism evidence="2 3">
    <name type="scientific">Protopolystoma xenopodis</name>
    <dbReference type="NCBI Taxonomy" id="117903"/>
    <lineage>
        <taxon>Eukaryota</taxon>
        <taxon>Metazoa</taxon>
        <taxon>Spiralia</taxon>
        <taxon>Lophotrochozoa</taxon>
        <taxon>Platyhelminthes</taxon>
        <taxon>Monogenea</taxon>
        <taxon>Polyopisthocotylea</taxon>
        <taxon>Polystomatidea</taxon>
        <taxon>Polystomatidae</taxon>
        <taxon>Protopolystoma</taxon>
    </lineage>
</organism>
<accession>A0A448XQT9</accession>
<reference evidence="2" key="1">
    <citation type="submission" date="2018-11" db="EMBL/GenBank/DDBJ databases">
        <authorList>
            <consortium name="Pathogen Informatics"/>
        </authorList>
    </citation>
    <scope>NUCLEOTIDE SEQUENCE</scope>
</reference>
<evidence type="ECO:0000313" key="2">
    <source>
        <dbReference type="EMBL" id="VEL42622.1"/>
    </source>
</evidence>
<proteinExistence type="predicted"/>
<keyword evidence="1" id="KW-0472">Membrane</keyword>